<dbReference type="OrthoDB" id="8280098at2"/>
<comment type="caution">
    <text evidence="3">The sequence shown here is derived from an EMBL/GenBank/DDBJ whole genome shotgun (WGS) entry which is preliminary data.</text>
</comment>
<gene>
    <name evidence="3" type="ORF">ATB98_08650</name>
</gene>
<dbReference type="InterPro" id="IPR012495">
    <property type="entry name" value="TadE-like_dom"/>
</dbReference>
<dbReference type="STRING" id="36856.ATB98_08650"/>
<keyword evidence="1" id="KW-0812">Transmembrane</keyword>
<evidence type="ECO:0000313" key="3">
    <source>
        <dbReference type="EMBL" id="OAP43955.1"/>
    </source>
</evidence>
<dbReference type="EMBL" id="LNQB01000076">
    <property type="protein sequence ID" value="OAP43955.1"/>
    <property type="molecule type" value="Genomic_DNA"/>
</dbReference>
<dbReference type="AlphaFoldDB" id="A0A178YB35"/>
<sequence>MRRARRCQSGATAVEFSLVCLPLLLLALGIVEFGRAFYLENNLSYAADIAARKVLIGQVGRNLSDSEAYSQLQAIVRENFSGGDPALLQVALGKETVDGIDFRVLSLRYSFTFLVPGLADGPIALGLSRRIPMG</sequence>
<feature type="transmembrane region" description="Helical" evidence="1">
    <location>
        <begin position="12"/>
        <end position="31"/>
    </location>
</feature>
<evidence type="ECO:0000256" key="1">
    <source>
        <dbReference type="SAM" id="Phobius"/>
    </source>
</evidence>
<name>A0A178YB35_SINSA</name>
<dbReference type="RefSeq" id="WP_066875874.1">
    <property type="nucleotide sequence ID" value="NZ_LNQB01000076.1"/>
</dbReference>
<evidence type="ECO:0000259" key="2">
    <source>
        <dbReference type="Pfam" id="PF07811"/>
    </source>
</evidence>
<dbReference type="Proteomes" id="UP000078507">
    <property type="component" value="Unassembled WGS sequence"/>
</dbReference>
<keyword evidence="1" id="KW-0472">Membrane</keyword>
<reference evidence="3 4" key="1">
    <citation type="submission" date="2015-11" db="EMBL/GenBank/DDBJ databases">
        <title>Ensifer anhuiense sp. nov., an effective nitrogen fixation bacterium with Glycine soja.</title>
        <authorList>
            <person name="Yan H."/>
            <person name="Chen W."/>
        </authorList>
    </citation>
    <scope>NUCLEOTIDE SEQUENCE [LARGE SCALE GENOMIC DNA]</scope>
    <source>
        <strain evidence="3 4">LMG 7837</strain>
    </source>
</reference>
<accession>A0A178YB35</accession>
<protein>
    <submittedName>
        <fullName evidence="3">TadE family protein</fullName>
    </submittedName>
</protein>
<feature type="domain" description="TadE-like" evidence="2">
    <location>
        <begin position="10"/>
        <end position="52"/>
    </location>
</feature>
<organism evidence="3 4">
    <name type="scientific">Sinorhizobium saheli</name>
    <dbReference type="NCBI Taxonomy" id="36856"/>
    <lineage>
        <taxon>Bacteria</taxon>
        <taxon>Pseudomonadati</taxon>
        <taxon>Pseudomonadota</taxon>
        <taxon>Alphaproteobacteria</taxon>
        <taxon>Hyphomicrobiales</taxon>
        <taxon>Rhizobiaceae</taxon>
        <taxon>Sinorhizobium/Ensifer group</taxon>
        <taxon>Sinorhizobium</taxon>
    </lineage>
</organism>
<dbReference type="Pfam" id="PF07811">
    <property type="entry name" value="TadE"/>
    <property type="match status" value="1"/>
</dbReference>
<keyword evidence="4" id="KW-1185">Reference proteome</keyword>
<proteinExistence type="predicted"/>
<evidence type="ECO:0000313" key="4">
    <source>
        <dbReference type="Proteomes" id="UP000078507"/>
    </source>
</evidence>
<keyword evidence="1" id="KW-1133">Transmembrane helix</keyword>